<dbReference type="Pfam" id="PF08544">
    <property type="entry name" value="GHMP_kinases_C"/>
    <property type="match status" value="1"/>
</dbReference>
<dbReference type="InterPro" id="IPR019741">
    <property type="entry name" value="Galactokinase_CS"/>
</dbReference>
<dbReference type="EMBL" id="JAUEPH010000001">
    <property type="protein sequence ID" value="MDN3202936.1"/>
    <property type="molecule type" value="Genomic_DNA"/>
</dbReference>
<evidence type="ECO:0000259" key="8">
    <source>
        <dbReference type="Pfam" id="PF00288"/>
    </source>
</evidence>
<keyword evidence="3" id="KW-0547">Nucleotide-binding</keyword>
<evidence type="ECO:0000313" key="11">
    <source>
        <dbReference type="EMBL" id="MDN3202936.1"/>
    </source>
</evidence>
<dbReference type="EC" id="2.7.1.6" evidence="7"/>
<dbReference type="SUPFAM" id="SSF55060">
    <property type="entry name" value="GHMP Kinase, C-terminal domain"/>
    <property type="match status" value="1"/>
</dbReference>
<evidence type="ECO:0000313" key="12">
    <source>
        <dbReference type="Proteomes" id="UP001171916"/>
    </source>
</evidence>
<dbReference type="InterPro" id="IPR006203">
    <property type="entry name" value="GHMP_knse_ATP-bd_CS"/>
</dbReference>
<keyword evidence="6" id="KW-0119">Carbohydrate metabolism</keyword>
<accession>A0ABT7Y8U9</accession>
<comment type="similarity">
    <text evidence="1">Belongs to the GHMP kinase family. GalK subfamily.</text>
</comment>
<dbReference type="InterPro" id="IPR006204">
    <property type="entry name" value="GHMP_kinase_N_dom"/>
</dbReference>
<evidence type="ECO:0000256" key="5">
    <source>
        <dbReference type="ARBA" id="ARBA00022840"/>
    </source>
</evidence>
<dbReference type="GO" id="GO:0004335">
    <property type="term" value="F:galactokinase activity"/>
    <property type="evidence" value="ECO:0007669"/>
    <property type="project" value="UniProtKB-EC"/>
</dbReference>
<dbReference type="InterPro" id="IPR020568">
    <property type="entry name" value="Ribosomal_Su5_D2-typ_SF"/>
</dbReference>
<dbReference type="Gene3D" id="3.30.70.890">
    <property type="entry name" value="GHMP kinase, C-terminal domain"/>
    <property type="match status" value="1"/>
</dbReference>
<dbReference type="PANTHER" id="PTHR10457">
    <property type="entry name" value="MEVALONATE KINASE/GALACTOKINASE"/>
    <property type="match status" value="1"/>
</dbReference>
<feature type="domain" description="Galactokinase N-terminal" evidence="10">
    <location>
        <begin position="7"/>
        <end position="54"/>
    </location>
</feature>
<feature type="domain" description="GHMP kinase N-terminal" evidence="8">
    <location>
        <begin position="89"/>
        <end position="175"/>
    </location>
</feature>
<dbReference type="NCBIfam" id="TIGR00131">
    <property type="entry name" value="gal_kin"/>
    <property type="match status" value="1"/>
</dbReference>
<dbReference type="PROSITE" id="PS00627">
    <property type="entry name" value="GHMP_KINASES_ATP"/>
    <property type="match status" value="1"/>
</dbReference>
<dbReference type="InterPro" id="IPR006206">
    <property type="entry name" value="Mevalonate/galactokinase"/>
</dbReference>
<dbReference type="Pfam" id="PF10509">
    <property type="entry name" value="GalKase_gal_bdg"/>
    <property type="match status" value="1"/>
</dbReference>
<keyword evidence="4" id="KW-0418">Kinase</keyword>
<gene>
    <name evidence="11" type="primary">galK</name>
    <name evidence="11" type="ORF">QVH07_02190</name>
</gene>
<dbReference type="InterPro" id="IPR036554">
    <property type="entry name" value="GHMP_kinase_C_sf"/>
</dbReference>
<reference evidence="11" key="1">
    <citation type="submission" date="2023-06" db="EMBL/GenBank/DDBJ databases">
        <title>Robiginitalea aurantiacus sp. nov. and Algoriphagus sediminis sp. nov., isolated from coastal sediment.</title>
        <authorList>
            <person name="Zhou Z.Y."/>
            <person name="An J."/>
            <person name="Jia Y.W."/>
            <person name="Du Z.J."/>
        </authorList>
    </citation>
    <scope>NUCLEOTIDE SEQUENCE</scope>
    <source>
        <strain evidence="11">C2-7</strain>
    </source>
</reference>
<sequence length="382" mass="41894">MQALLKAEFEKLFDEEPKLFFAPGRINLIGEHTDYQEGLVLPAAIPHGIYVAISLNGKNHARLHSIDFQEDFAFDLDGFSPKKGHWATYIMGMCSQLRQAGIDLKGFDMAIGGNIPVGAGLSSSAALSVAAGLAISSLNGILPEKKSLARYAQKSEQLYAGLNCGIMDPYASIFGDVNSALLLDCRNIEHEVIPVALENYQIILVNSQVKHTLAESAYNERRAACEESVEILKTAFLEIKTLRDASPDMLHELESLLKPELYSKAKHVIKENTRVIQAAHALRKGNLESFGRLLNLSHQSLSEDFQVSCEELDFLALKAQRMPFVLGSRMMGGGFGGCTLNLLKSSETMKFEQEIRAAYKERFGIVPEFIPTALSGGAKALS</sequence>
<dbReference type="RefSeq" id="WP_289998491.1">
    <property type="nucleotide sequence ID" value="NZ_JAUEPH010000001.1"/>
</dbReference>
<evidence type="ECO:0000256" key="6">
    <source>
        <dbReference type="ARBA" id="ARBA00023144"/>
    </source>
</evidence>
<evidence type="ECO:0000256" key="7">
    <source>
        <dbReference type="NCBIfam" id="TIGR00131"/>
    </source>
</evidence>
<keyword evidence="2 11" id="KW-0808">Transferase</keyword>
<dbReference type="Gene3D" id="3.30.230.10">
    <property type="match status" value="1"/>
</dbReference>
<dbReference type="SUPFAM" id="SSF54211">
    <property type="entry name" value="Ribosomal protein S5 domain 2-like"/>
    <property type="match status" value="1"/>
</dbReference>
<name>A0ABT7Y8U9_9BACT</name>
<feature type="domain" description="GHMP kinase C-terminal" evidence="9">
    <location>
        <begin position="279"/>
        <end position="347"/>
    </location>
</feature>
<dbReference type="InterPro" id="IPR000705">
    <property type="entry name" value="Galactokinase"/>
</dbReference>
<keyword evidence="5" id="KW-0067">ATP-binding</keyword>
<dbReference type="PRINTS" id="PR00473">
    <property type="entry name" value="GALCTOKINASE"/>
</dbReference>
<evidence type="ECO:0000256" key="3">
    <source>
        <dbReference type="ARBA" id="ARBA00022741"/>
    </source>
</evidence>
<keyword evidence="6" id="KW-0299">Galactose metabolism</keyword>
<dbReference type="PRINTS" id="PR00959">
    <property type="entry name" value="MEVGALKINASE"/>
</dbReference>
<evidence type="ECO:0000256" key="1">
    <source>
        <dbReference type="ARBA" id="ARBA00006566"/>
    </source>
</evidence>
<dbReference type="InterPro" id="IPR014721">
    <property type="entry name" value="Ribsml_uS5_D2-typ_fold_subgr"/>
</dbReference>
<evidence type="ECO:0000256" key="4">
    <source>
        <dbReference type="ARBA" id="ARBA00022777"/>
    </source>
</evidence>
<comment type="caution">
    <text evidence="11">The sequence shown here is derived from an EMBL/GenBank/DDBJ whole genome shotgun (WGS) entry which is preliminary data.</text>
</comment>
<dbReference type="PIRSF" id="PIRSF000530">
    <property type="entry name" value="Galactokinase"/>
    <property type="match status" value="1"/>
</dbReference>
<dbReference type="Pfam" id="PF00288">
    <property type="entry name" value="GHMP_kinases_N"/>
    <property type="match status" value="1"/>
</dbReference>
<dbReference type="PANTHER" id="PTHR10457:SF7">
    <property type="entry name" value="GALACTOKINASE-RELATED"/>
    <property type="match status" value="1"/>
</dbReference>
<protein>
    <recommendedName>
        <fullName evidence="7">Galactokinase</fullName>
        <ecNumber evidence="7">2.7.1.6</ecNumber>
    </recommendedName>
</protein>
<dbReference type="InterPro" id="IPR013750">
    <property type="entry name" value="GHMP_kinase_C_dom"/>
</dbReference>
<dbReference type="PROSITE" id="PS00106">
    <property type="entry name" value="GALACTOKINASE"/>
    <property type="match status" value="1"/>
</dbReference>
<evidence type="ECO:0000259" key="10">
    <source>
        <dbReference type="Pfam" id="PF10509"/>
    </source>
</evidence>
<evidence type="ECO:0000259" key="9">
    <source>
        <dbReference type="Pfam" id="PF08544"/>
    </source>
</evidence>
<dbReference type="Proteomes" id="UP001171916">
    <property type="component" value="Unassembled WGS sequence"/>
</dbReference>
<organism evidence="11 12">
    <name type="scientific">Algoriphagus sediminis</name>
    <dbReference type="NCBI Taxonomy" id="3057113"/>
    <lineage>
        <taxon>Bacteria</taxon>
        <taxon>Pseudomonadati</taxon>
        <taxon>Bacteroidota</taxon>
        <taxon>Cytophagia</taxon>
        <taxon>Cytophagales</taxon>
        <taxon>Cyclobacteriaceae</taxon>
        <taxon>Algoriphagus</taxon>
    </lineage>
</organism>
<evidence type="ECO:0000256" key="2">
    <source>
        <dbReference type="ARBA" id="ARBA00022679"/>
    </source>
</evidence>
<dbReference type="InterPro" id="IPR019539">
    <property type="entry name" value="GalKase_N"/>
</dbReference>
<keyword evidence="12" id="KW-1185">Reference proteome</keyword>
<proteinExistence type="inferred from homology"/>